<proteinExistence type="predicted"/>
<organism evidence="2 3">
    <name type="scientific">Roridomyces roridus</name>
    <dbReference type="NCBI Taxonomy" id="1738132"/>
    <lineage>
        <taxon>Eukaryota</taxon>
        <taxon>Fungi</taxon>
        <taxon>Dikarya</taxon>
        <taxon>Basidiomycota</taxon>
        <taxon>Agaricomycotina</taxon>
        <taxon>Agaricomycetes</taxon>
        <taxon>Agaricomycetidae</taxon>
        <taxon>Agaricales</taxon>
        <taxon>Marasmiineae</taxon>
        <taxon>Mycenaceae</taxon>
        <taxon>Roridomyces</taxon>
    </lineage>
</organism>
<dbReference type="Proteomes" id="UP001221142">
    <property type="component" value="Unassembled WGS sequence"/>
</dbReference>
<sequence length="255" mass="29335">MDVDGSTGCPQRDPELWFDDGNLVIQTGTSQFLVHRGILSARSPVFKDMLSFPQPPDSELVEGRPLVRFPDSEQDVAVFLKAIFVPEFFMPFPFPTKFDIIVGVLRLSHKYGVEYLRRRALIHLSSAFHTELAKRDKTEDNDTNRECSVSDKRTWTWPEERDYLNVAIQLAREVDATWFLPHVLYILSTWFKEMLPAILTSFDSGHQLTFLRGHSIQAEAHLWRSSNLYQMKRTTTTAKALSIAPRATIRYSELA</sequence>
<dbReference type="EMBL" id="JARKIF010000031">
    <property type="protein sequence ID" value="KAJ7612147.1"/>
    <property type="molecule type" value="Genomic_DNA"/>
</dbReference>
<reference evidence="2" key="1">
    <citation type="submission" date="2023-03" db="EMBL/GenBank/DDBJ databases">
        <title>Massive genome expansion in bonnet fungi (Mycena s.s.) driven by repeated elements and novel gene families across ecological guilds.</title>
        <authorList>
            <consortium name="Lawrence Berkeley National Laboratory"/>
            <person name="Harder C.B."/>
            <person name="Miyauchi S."/>
            <person name="Viragh M."/>
            <person name="Kuo A."/>
            <person name="Thoen E."/>
            <person name="Andreopoulos B."/>
            <person name="Lu D."/>
            <person name="Skrede I."/>
            <person name="Drula E."/>
            <person name="Henrissat B."/>
            <person name="Morin E."/>
            <person name="Kohler A."/>
            <person name="Barry K."/>
            <person name="LaButti K."/>
            <person name="Morin E."/>
            <person name="Salamov A."/>
            <person name="Lipzen A."/>
            <person name="Mereny Z."/>
            <person name="Hegedus B."/>
            <person name="Baldrian P."/>
            <person name="Stursova M."/>
            <person name="Weitz H."/>
            <person name="Taylor A."/>
            <person name="Grigoriev I.V."/>
            <person name="Nagy L.G."/>
            <person name="Martin F."/>
            <person name="Kauserud H."/>
        </authorList>
    </citation>
    <scope>NUCLEOTIDE SEQUENCE</scope>
    <source>
        <strain evidence="2">9284</strain>
    </source>
</reference>
<evidence type="ECO:0000313" key="3">
    <source>
        <dbReference type="Proteomes" id="UP001221142"/>
    </source>
</evidence>
<name>A0AAD7FCH0_9AGAR</name>
<dbReference type="PROSITE" id="PS50097">
    <property type="entry name" value="BTB"/>
    <property type="match status" value="1"/>
</dbReference>
<dbReference type="Gene3D" id="3.30.710.10">
    <property type="entry name" value="Potassium Channel Kv1.1, Chain A"/>
    <property type="match status" value="1"/>
</dbReference>
<comment type="caution">
    <text evidence="2">The sequence shown here is derived from an EMBL/GenBank/DDBJ whole genome shotgun (WGS) entry which is preliminary data.</text>
</comment>
<dbReference type="AlphaFoldDB" id="A0AAD7FCH0"/>
<protein>
    <recommendedName>
        <fullName evidence="1">BTB domain-containing protein</fullName>
    </recommendedName>
</protein>
<gene>
    <name evidence="2" type="ORF">FB45DRAFT_1037072</name>
</gene>
<accession>A0AAD7FCH0</accession>
<keyword evidence="3" id="KW-1185">Reference proteome</keyword>
<dbReference type="SUPFAM" id="SSF54695">
    <property type="entry name" value="POZ domain"/>
    <property type="match status" value="1"/>
</dbReference>
<evidence type="ECO:0000259" key="1">
    <source>
        <dbReference type="PROSITE" id="PS50097"/>
    </source>
</evidence>
<evidence type="ECO:0000313" key="2">
    <source>
        <dbReference type="EMBL" id="KAJ7612147.1"/>
    </source>
</evidence>
<dbReference type="InterPro" id="IPR011333">
    <property type="entry name" value="SKP1/BTB/POZ_sf"/>
</dbReference>
<dbReference type="InterPro" id="IPR000210">
    <property type="entry name" value="BTB/POZ_dom"/>
</dbReference>
<feature type="domain" description="BTB" evidence="1">
    <location>
        <begin position="19"/>
        <end position="92"/>
    </location>
</feature>
<dbReference type="Pfam" id="PF00651">
    <property type="entry name" value="BTB"/>
    <property type="match status" value="1"/>
</dbReference>